<evidence type="ECO:0000313" key="2">
    <source>
        <dbReference type="Proteomes" id="UP000295292"/>
    </source>
</evidence>
<dbReference type="Proteomes" id="UP000295292">
    <property type="component" value="Unassembled WGS sequence"/>
</dbReference>
<proteinExistence type="predicted"/>
<evidence type="ECO:0000313" key="1">
    <source>
        <dbReference type="EMBL" id="TDQ77268.1"/>
    </source>
</evidence>
<sequence length="41" mass="5012">MIKKKKDKTNTLQRNPLAFYMTNWGFIERPVKQEAERSEKR</sequence>
<dbReference type="AlphaFoldDB" id="A0A4R6WCG6"/>
<accession>A0A4R6WCG6</accession>
<dbReference type="EMBL" id="SNYV01000014">
    <property type="protein sequence ID" value="TDQ77268.1"/>
    <property type="molecule type" value="Genomic_DNA"/>
</dbReference>
<gene>
    <name evidence="1" type="ORF">CLV99_2669</name>
</gene>
<organism evidence="1 2">
    <name type="scientific">Sphingobacterium yanglingense</name>
    <dbReference type="NCBI Taxonomy" id="1437280"/>
    <lineage>
        <taxon>Bacteria</taxon>
        <taxon>Pseudomonadati</taxon>
        <taxon>Bacteroidota</taxon>
        <taxon>Sphingobacteriia</taxon>
        <taxon>Sphingobacteriales</taxon>
        <taxon>Sphingobacteriaceae</taxon>
        <taxon>Sphingobacterium</taxon>
    </lineage>
</organism>
<reference evidence="1 2" key="1">
    <citation type="submission" date="2019-03" db="EMBL/GenBank/DDBJ databases">
        <title>Genomic Encyclopedia of Archaeal and Bacterial Type Strains, Phase II (KMG-II): from individual species to whole genera.</title>
        <authorList>
            <person name="Goeker M."/>
        </authorList>
    </citation>
    <scope>NUCLEOTIDE SEQUENCE [LARGE SCALE GENOMIC DNA]</scope>
    <source>
        <strain evidence="1 2">DSM 28353</strain>
    </source>
</reference>
<comment type="caution">
    <text evidence="1">The sequence shown here is derived from an EMBL/GenBank/DDBJ whole genome shotgun (WGS) entry which is preliminary data.</text>
</comment>
<dbReference type="RefSeq" id="WP_262708293.1">
    <property type="nucleotide sequence ID" value="NZ_SNYV01000014.1"/>
</dbReference>
<protein>
    <submittedName>
        <fullName evidence="1">Uncharacterized protein</fullName>
    </submittedName>
</protein>
<keyword evidence="2" id="KW-1185">Reference proteome</keyword>
<name>A0A4R6WCG6_9SPHI</name>